<feature type="region of interest" description="Disordered" evidence="1">
    <location>
        <begin position="1360"/>
        <end position="1381"/>
    </location>
</feature>
<feature type="compositionally biased region" description="Basic and acidic residues" evidence="1">
    <location>
        <begin position="150"/>
        <end position="159"/>
    </location>
</feature>
<feature type="compositionally biased region" description="Basic and acidic residues" evidence="1">
    <location>
        <begin position="1094"/>
        <end position="1110"/>
    </location>
</feature>
<feature type="region of interest" description="Disordered" evidence="1">
    <location>
        <begin position="430"/>
        <end position="549"/>
    </location>
</feature>
<feature type="region of interest" description="Disordered" evidence="1">
    <location>
        <begin position="141"/>
        <end position="160"/>
    </location>
</feature>
<feature type="region of interest" description="Disordered" evidence="1">
    <location>
        <begin position="1076"/>
        <end position="1149"/>
    </location>
</feature>
<protein>
    <submittedName>
        <fullName evidence="2">Uncharacterized protein</fullName>
    </submittedName>
</protein>
<keyword evidence="3" id="KW-1185">Reference proteome</keyword>
<feature type="compositionally biased region" description="Polar residues" evidence="1">
    <location>
        <begin position="1368"/>
        <end position="1379"/>
    </location>
</feature>
<feature type="compositionally biased region" description="Low complexity" evidence="1">
    <location>
        <begin position="1131"/>
        <end position="1143"/>
    </location>
</feature>
<comment type="caution">
    <text evidence="2">The sequence shown here is derived from an EMBL/GenBank/DDBJ whole genome shotgun (WGS) entry which is preliminary data.</text>
</comment>
<feature type="region of interest" description="Disordered" evidence="1">
    <location>
        <begin position="110"/>
        <end position="134"/>
    </location>
</feature>
<gene>
    <name evidence="2" type="ORF">BD626DRAFT_575802</name>
</gene>
<feature type="region of interest" description="Disordered" evidence="1">
    <location>
        <begin position="852"/>
        <end position="921"/>
    </location>
</feature>
<feature type="region of interest" description="Disordered" evidence="1">
    <location>
        <begin position="1"/>
        <end position="79"/>
    </location>
</feature>
<reference evidence="2 3" key="1">
    <citation type="journal article" date="2019" name="New Phytol.">
        <title>Comparative genomics reveals unique wood-decay strategies and fruiting body development in the Schizophyllaceae.</title>
        <authorList>
            <person name="Almasi E."/>
            <person name="Sahu N."/>
            <person name="Krizsan K."/>
            <person name="Balint B."/>
            <person name="Kovacs G.M."/>
            <person name="Kiss B."/>
            <person name="Cseklye J."/>
            <person name="Drula E."/>
            <person name="Henrissat B."/>
            <person name="Nagy I."/>
            <person name="Chovatia M."/>
            <person name="Adam C."/>
            <person name="LaButti K."/>
            <person name="Lipzen A."/>
            <person name="Riley R."/>
            <person name="Grigoriev I.V."/>
            <person name="Nagy L.G."/>
        </authorList>
    </citation>
    <scope>NUCLEOTIDE SEQUENCE [LARGE SCALE GENOMIC DNA]</scope>
    <source>
        <strain evidence="2 3">NL-1724</strain>
    </source>
</reference>
<dbReference type="EMBL" id="VDMD01000072">
    <property type="protein sequence ID" value="TRM56339.1"/>
    <property type="molecule type" value="Genomic_DNA"/>
</dbReference>
<proteinExistence type="predicted"/>
<feature type="region of interest" description="Disordered" evidence="1">
    <location>
        <begin position="570"/>
        <end position="598"/>
    </location>
</feature>
<feature type="compositionally biased region" description="Polar residues" evidence="1">
    <location>
        <begin position="40"/>
        <end position="49"/>
    </location>
</feature>
<sequence length="1543" mass="165441">MSQTSNRSKRYQKRQAVNPPPDPVHPRTPPDRAAEAAEESPSSNRTVSNAPAGRDHPAEAPRGASEDATPPTAGALPVASGSLETPAAYAIAVPSPFLPRTAASILAPTEDEGPQVASPTPQAPPGLSNISLSSSARDVQSISAALHSHSSAEREEESRSPLPVYWGTNFGCYDENLEESVERLCGGLWNEGEEEDPLAPYGAIDGVLPGKSTYKTHVIRCAVMRYESHHRDHIWDCFSEGVETLKVVPLNPTVLWAFVSPDDMSKQLHCVNPLYLQTISHLAVAGNQIISAIGNFFETPNRQIFLVDPGYKLLEIVGGHEDAQEVILALVSLLRRLQVADRYIESRLQALTRILANEIEFGDLASQKSTLSSIRSRFGTSSPRMELAKLAMRPDYREKFDVIDAVKAKELEEYYRQDGRVPYTAVYRADRPSSRASAVSERASTRGPWSLGPSQDAVAPAPYVARPRPNDEPLVAPSVPRVADEPTRLLSGPRASQGRQRYRHPRRPPPESGISCADGAPPQREPLDHGAYPRPSSGVPPPHVDHPVARSVASPLSYPTGLQLLVPRRHGRESCPGVGSAPPPVEPATASARGISTGRDGLPALSRLAGFDVRAFKDGALNSASRPAQAPEDTPRRASPSRDQSLENTESRDALQQATHAQNKPRAEQAPAPVIRACVSNDMSALPRRGREDAYRLAAQLAVVDEPTRLFPGHEAALASIWLVSSSAQTRLAFLVRAARAPPTRAFRLHAYARLPPAYRFFPRRASSYPRTNVVAQCLDRRALGAMRARLAGAHRQRTRASKRLTRGTSANRGGLSALARLASSVARAPGDVSPGPIMAILVNLTRRSLARDRHPRRGLSASTGVSSAPLGLRAGAQERARVAPGRASSEPTTASPLASMRAPSATGTSRPLDNPLAYDPAPSVTSQVYGRTVHPHRTVRGVGTAPSLACAHRHTTSAPVQDGTHATLKPSIRERKRPARGDSASRGGLRVHTRSAGVDVNGDFAVPLSRLPFPARNVAPFPQREHLGYGAYARRSLGVPPLPSSIIQSPVCPARAPLPSGVLADCSLPGRIRVPPRRGLSASTDVSSAPRGLRTDAQGRARAFPERASSEPVSAGISRADQHLLRRTSRGSASYAATSSARARQRRRLRHPSLVGRSLAYLLSASSIQWLAVFGYHSPALRGYEDSLPRARAPSPARAQRLQRRELCATRPSCRKLKSALAPLRSALAANTRHLTCGISAYRGGLHALTRFAGFNACPRQRCPHALVISHTILRPMPRHAAIALELKIERAPPARALRKPAPASGSCAEAAPIAAGFHLRTHCVSFNKGSRASSASSPHLARMSLAHSFALAERLPAPPDAMRSSRAPSANAPTRVSTRGIDASSGEFHVLARLHGFNAHTLDGGTLLSASLARALKDTHPSGTSTYNGNLRTQTRSTGFDMLAFDTHAFDTHAFCSSALTPPSHAQLASKAPTLLQTLPRPIEHQNDVPSIDHDTQRCATNVTTASGTHNDSPARLGDNRGGDAATTNTASARASQCWRL</sequence>
<feature type="compositionally biased region" description="Polar residues" evidence="1">
    <location>
        <begin position="641"/>
        <end position="662"/>
    </location>
</feature>
<dbReference type="OrthoDB" id="2989668at2759"/>
<evidence type="ECO:0000313" key="2">
    <source>
        <dbReference type="EMBL" id="TRM56339.1"/>
    </source>
</evidence>
<feature type="region of interest" description="Disordered" evidence="1">
    <location>
        <begin position="1505"/>
        <end position="1534"/>
    </location>
</feature>
<organism evidence="2 3">
    <name type="scientific">Schizophyllum amplum</name>
    <dbReference type="NCBI Taxonomy" id="97359"/>
    <lineage>
        <taxon>Eukaryota</taxon>
        <taxon>Fungi</taxon>
        <taxon>Dikarya</taxon>
        <taxon>Basidiomycota</taxon>
        <taxon>Agaricomycotina</taxon>
        <taxon>Agaricomycetes</taxon>
        <taxon>Agaricomycetidae</taxon>
        <taxon>Agaricales</taxon>
        <taxon>Schizophyllaceae</taxon>
        <taxon>Schizophyllum</taxon>
    </lineage>
</organism>
<evidence type="ECO:0000256" key="1">
    <source>
        <dbReference type="SAM" id="MobiDB-lite"/>
    </source>
</evidence>
<feature type="compositionally biased region" description="Low complexity" evidence="1">
    <location>
        <begin position="457"/>
        <end position="467"/>
    </location>
</feature>
<feature type="region of interest" description="Disordered" evidence="1">
    <location>
        <begin position="955"/>
        <end position="989"/>
    </location>
</feature>
<feature type="region of interest" description="Disordered" evidence="1">
    <location>
        <begin position="622"/>
        <end position="674"/>
    </location>
</feature>
<feature type="compositionally biased region" description="Polar residues" evidence="1">
    <location>
        <begin position="1505"/>
        <end position="1514"/>
    </location>
</feature>
<feature type="region of interest" description="Disordered" evidence="1">
    <location>
        <begin position="793"/>
        <end position="812"/>
    </location>
</feature>
<accession>A0A550BUX3</accession>
<feature type="compositionally biased region" description="Basic residues" evidence="1">
    <location>
        <begin position="793"/>
        <end position="806"/>
    </location>
</feature>
<dbReference type="Proteomes" id="UP000320762">
    <property type="component" value="Unassembled WGS sequence"/>
</dbReference>
<dbReference type="STRING" id="97359.A0A550BUX3"/>
<feature type="compositionally biased region" description="Basic and acidic residues" evidence="1">
    <location>
        <begin position="24"/>
        <end position="35"/>
    </location>
</feature>
<evidence type="ECO:0000313" key="3">
    <source>
        <dbReference type="Proteomes" id="UP000320762"/>
    </source>
</evidence>
<name>A0A550BUX3_9AGAR</name>